<comment type="caution">
    <text evidence="2">The sequence shown here is derived from an EMBL/GenBank/DDBJ whole genome shotgun (WGS) entry which is preliminary data.</text>
</comment>
<feature type="region of interest" description="Disordered" evidence="1">
    <location>
        <begin position="1"/>
        <end position="34"/>
    </location>
</feature>
<evidence type="ECO:0000313" key="3">
    <source>
        <dbReference type="Proteomes" id="UP000266841"/>
    </source>
</evidence>
<organism evidence="2 3">
    <name type="scientific">Thalassiosira oceanica</name>
    <name type="common">Marine diatom</name>
    <dbReference type="NCBI Taxonomy" id="159749"/>
    <lineage>
        <taxon>Eukaryota</taxon>
        <taxon>Sar</taxon>
        <taxon>Stramenopiles</taxon>
        <taxon>Ochrophyta</taxon>
        <taxon>Bacillariophyta</taxon>
        <taxon>Coscinodiscophyceae</taxon>
        <taxon>Thalassiosirophycidae</taxon>
        <taxon>Thalassiosirales</taxon>
        <taxon>Thalassiosiraceae</taxon>
        <taxon>Thalassiosira</taxon>
    </lineage>
</organism>
<feature type="region of interest" description="Disordered" evidence="1">
    <location>
        <begin position="218"/>
        <end position="248"/>
    </location>
</feature>
<evidence type="ECO:0000313" key="2">
    <source>
        <dbReference type="EMBL" id="EJK70908.1"/>
    </source>
</evidence>
<dbReference type="GO" id="GO:0009691">
    <property type="term" value="P:cytokinin biosynthetic process"/>
    <property type="evidence" value="ECO:0007669"/>
    <property type="project" value="InterPro"/>
</dbReference>
<reference evidence="2 3" key="1">
    <citation type="journal article" date="2012" name="Genome Biol.">
        <title>Genome and low-iron response of an oceanic diatom adapted to chronic iron limitation.</title>
        <authorList>
            <person name="Lommer M."/>
            <person name="Specht M."/>
            <person name="Roy A.S."/>
            <person name="Kraemer L."/>
            <person name="Andreson R."/>
            <person name="Gutowska M.A."/>
            <person name="Wolf J."/>
            <person name="Bergner S.V."/>
            <person name="Schilhabel M.B."/>
            <person name="Klostermeier U.C."/>
            <person name="Beiko R.G."/>
            <person name="Rosenstiel P."/>
            <person name="Hippler M."/>
            <person name="Laroche J."/>
        </authorList>
    </citation>
    <scope>NUCLEOTIDE SEQUENCE [LARGE SCALE GENOMIC DNA]</scope>
    <source>
        <strain evidence="2 3">CCMP1005</strain>
    </source>
</reference>
<dbReference type="EMBL" id="AGNL01007895">
    <property type="protein sequence ID" value="EJK70908.1"/>
    <property type="molecule type" value="Genomic_DNA"/>
</dbReference>
<accession>K0SWV8</accession>
<dbReference type="InterPro" id="IPR031100">
    <property type="entry name" value="LOG_fam"/>
</dbReference>
<dbReference type="PANTHER" id="PTHR31223">
    <property type="entry name" value="LOG FAMILY PROTEIN YJL055W"/>
    <property type="match status" value="1"/>
</dbReference>
<protein>
    <recommendedName>
        <fullName evidence="4">Cytokinin riboside 5'-monophosphate phosphoribohydrolase</fullName>
    </recommendedName>
</protein>
<dbReference type="GO" id="GO:0016799">
    <property type="term" value="F:hydrolase activity, hydrolyzing N-glycosyl compounds"/>
    <property type="evidence" value="ECO:0007669"/>
    <property type="project" value="TreeGrafter"/>
</dbReference>
<gene>
    <name evidence="2" type="ORF">THAOC_07697</name>
</gene>
<dbReference type="OrthoDB" id="414463at2759"/>
<feature type="non-terminal residue" evidence="2">
    <location>
        <position position="1"/>
    </location>
</feature>
<dbReference type="PANTHER" id="PTHR31223:SF70">
    <property type="entry name" value="LOG FAMILY PROTEIN YJL055W"/>
    <property type="match status" value="1"/>
</dbReference>
<dbReference type="FunFam" id="3.40.50.450:FF:000085">
    <property type="entry name" value="Cytokinin riboside 5'-monophosphate phosphoribohydrolase"/>
    <property type="match status" value="1"/>
</dbReference>
<dbReference type="InterPro" id="IPR005269">
    <property type="entry name" value="LOG"/>
</dbReference>
<dbReference type="Proteomes" id="UP000266841">
    <property type="component" value="Unassembled WGS sequence"/>
</dbReference>
<proteinExistence type="predicted"/>
<dbReference type="GO" id="GO:0005829">
    <property type="term" value="C:cytosol"/>
    <property type="evidence" value="ECO:0007669"/>
    <property type="project" value="TreeGrafter"/>
</dbReference>
<feature type="compositionally biased region" description="Basic residues" evidence="1">
    <location>
        <begin position="309"/>
        <end position="319"/>
    </location>
</feature>
<dbReference type="eggNOG" id="ENOG502RRCS">
    <property type="taxonomic scope" value="Eukaryota"/>
</dbReference>
<evidence type="ECO:0008006" key="4">
    <source>
        <dbReference type="Google" id="ProtNLM"/>
    </source>
</evidence>
<dbReference type="Gene3D" id="3.40.50.450">
    <property type="match status" value="1"/>
</dbReference>
<dbReference type="SUPFAM" id="SSF102405">
    <property type="entry name" value="MCP/YpsA-like"/>
    <property type="match status" value="1"/>
</dbReference>
<feature type="region of interest" description="Disordered" evidence="1">
    <location>
        <begin position="270"/>
        <end position="319"/>
    </location>
</feature>
<keyword evidence="3" id="KW-1185">Reference proteome</keyword>
<dbReference type="AlphaFoldDB" id="K0SWV8"/>
<sequence length="336" mass="36469">GRRHGHLSSSRSGGGRESRSSGTRPRPLRVCCYGSSSSRTPARYTDAAYDLGSILARRGHTCVNGAGSSGCMAAMNSGASDSGGRIVGVIHEKFVVDGSDWLEGAHSVFGRGGAELLLATGNDLQERKRLLVRDADALVVLPGGPGTWDELWEMACAGHLGFHSMPIVCVNVDGYYDDFRNMLDKASKDGLLYSEPGAIVHFEDTPEEAVGWVEAQVGDGRITGDGPERRRELTRRRKRPAMERLGSSLSMSGPANVWGRMTSFLGGTLATTEARGRIPRAPRRGGWPGKAPASGRRRRDRRRDNVGLRRGRAGGRRGRCCSSRRAWEWEWSPGLH</sequence>
<name>K0SWV8_THAOC</name>
<dbReference type="Pfam" id="PF03641">
    <property type="entry name" value="Lysine_decarbox"/>
    <property type="match status" value="1"/>
</dbReference>
<evidence type="ECO:0000256" key="1">
    <source>
        <dbReference type="SAM" id="MobiDB-lite"/>
    </source>
</evidence>
<dbReference type="NCBIfam" id="TIGR00730">
    <property type="entry name" value="Rossman fold protein, TIGR00730 family"/>
    <property type="match status" value="1"/>
</dbReference>